<accession>A0A2N9LMX5</accession>
<dbReference type="AlphaFoldDB" id="A0A2N9LMX5"/>
<reference evidence="2" key="1">
    <citation type="submission" date="2018-02" db="EMBL/GenBank/DDBJ databases">
        <authorList>
            <person name="Hausmann B."/>
        </authorList>
    </citation>
    <scope>NUCLEOTIDE SEQUENCE [LARGE SCALE GENOMIC DNA]</scope>
    <source>
        <strain evidence="2">Peat soil MAG SbA5</strain>
    </source>
</reference>
<gene>
    <name evidence="1" type="ORF">SBA5_450074</name>
</gene>
<dbReference type="Proteomes" id="UP000239735">
    <property type="component" value="Unassembled WGS sequence"/>
</dbReference>
<dbReference type="EMBL" id="OKRB01000103">
    <property type="protein sequence ID" value="SPE24435.1"/>
    <property type="molecule type" value="Genomic_DNA"/>
</dbReference>
<evidence type="ECO:0000313" key="2">
    <source>
        <dbReference type="Proteomes" id="UP000239735"/>
    </source>
</evidence>
<proteinExistence type="predicted"/>
<protein>
    <submittedName>
        <fullName evidence="1">Uncharacterized protein</fullName>
    </submittedName>
</protein>
<name>A0A2N9LMX5_9BACT</name>
<sequence length="230" mass="25432">MSCPPASATGCMKGWNGNWKLQGLRSFHWLCPPCGYCRLVCAAPGANGLRFTMGCAQSSTPTSSRVKIAIATCALSERRCFFVISRCRHCDSGRERRCSIHASTARFTTEPTTASVSMGIRMASRWKESIGMAMPPAKSAASPIPRRMPLMVSTAVQKLCNSAIATLAPDKTLNPFVFSKWPPRQESSRQGFQQGSATATWTPMRNFRIFRSRNGRIPQQKFICQQRNSL</sequence>
<organism evidence="1 2">
    <name type="scientific">Candidatus Sulfuritelmatomonas gaucii</name>
    <dbReference type="NCBI Taxonomy" id="2043161"/>
    <lineage>
        <taxon>Bacteria</taxon>
        <taxon>Pseudomonadati</taxon>
        <taxon>Acidobacteriota</taxon>
        <taxon>Terriglobia</taxon>
        <taxon>Terriglobales</taxon>
        <taxon>Acidobacteriaceae</taxon>
        <taxon>Candidatus Sulfuritelmatomonas</taxon>
    </lineage>
</organism>
<evidence type="ECO:0000313" key="1">
    <source>
        <dbReference type="EMBL" id="SPE24435.1"/>
    </source>
</evidence>